<dbReference type="AlphaFoldDB" id="A0A917Z170"/>
<accession>A0A917Z170</accession>
<gene>
    <name evidence="1" type="ORF">GCM10010982_27560</name>
</gene>
<reference evidence="1" key="1">
    <citation type="journal article" date="2014" name="Int. J. Syst. Evol. Microbiol.">
        <title>Complete genome sequence of Corynebacterium casei LMG S-19264T (=DSM 44701T), isolated from a smear-ripened cheese.</title>
        <authorList>
            <consortium name="US DOE Joint Genome Institute (JGI-PGF)"/>
            <person name="Walter F."/>
            <person name="Albersmeier A."/>
            <person name="Kalinowski J."/>
            <person name="Ruckert C."/>
        </authorList>
    </citation>
    <scope>NUCLEOTIDE SEQUENCE</scope>
    <source>
        <strain evidence="1">CGMCC 1.7086</strain>
    </source>
</reference>
<comment type="caution">
    <text evidence="1">The sequence shown here is derived from an EMBL/GenBank/DDBJ whole genome shotgun (WGS) entry which is preliminary data.</text>
</comment>
<sequence>MYIENKSGDELNGAGRIGRVRFSKTGKTIYYRDAELQSLKGYGFKSNYFDVNTGEHYWVSGPKKNGQDTLYPDHIEIDEDVREEYWRDVRGVDCDLSVFKSQGSTVGWRAEQYRR</sequence>
<evidence type="ECO:0000313" key="1">
    <source>
        <dbReference type="EMBL" id="GGO71539.1"/>
    </source>
</evidence>
<reference evidence="1" key="2">
    <citation type="submission" date="2020-09" db="EMBL/GenBank/DDBJ databases">
        <authorList>
            <person name="Sun Q."/>
            <person name="Zhou Y."/>
        </authorList>
    </citation>
    <scope>NUCLEOTIDE SEQUENCE</scope>
    <source>
        <strain evidence="1">CGMCC 1.7086</strain>
    </source>
</reference>
<protein>
    <recommendedName>
        <fullName evidence="3">1-deoxy-D-xylulose-5-phosphate synthase</fullName>
    </recommendedName>
</protein>
<evidence type="ECO:0008006" key="3">
    <source>
        <dbReference type="Google" id="ProtNLM"/>
    </source>
</evidence>
<organism evidence="1 2">
    <name type="scientific">Bowmanella pacifica</name>
    <dbReference type="NCBI Taxonomy" id="502051"/>
    <lineage>
        <taxon>Bacteria</taxon>
        <taxon>Pseudomonadati</taxon>
        <taxon>Pseudomonadota</taxon>
        <taxon>Gammaproteobacteria</taxon>
        <taxon>Alteromonadales</taxon>
        <taxon>Alteromonadaceae</taxon>
        <taxon>Bowmanella</taxon>
    </lineage>
</organism>
<proteinExistence type="predicted"/>
<evidence type="ECO:0000313" key="2">
    <source>
        <dbReference type="Proteomes" id="UP000606935"/>
    </source>
</evidence>
<name>A0A917Z170_9ALTE</name>
<dbReference type="Proteomes" id="UP000606935">
    <property type="component" value="Unassembled WGS sequence"/>
</dbReference>
<dbReference type="EMBL" id="BMLS01000004">
    <property type="protein sequence ID" value="GGO71539.1"/>
    <property type="molecule type" value="Genomic_DNA"/>
</dbReference>
<keyword evidence="2" id="KW-1185">Reference proteome</keyword>